<comment type="caution">
    <text evidence="2">The sequence shown here is derived from an EMBL/GenBank/DDBJ whole genome shotgun (WGS) entry which is preliminary data.</text>
</comment>
<dbReference type="EMBL" id="JAAHFQ010000082">
    <property type="protein sequence ID" value="NER27225.1"/>
    <property type="molecule type" value="Genomic_DNA"/>
</dbReference>
<protein>
    <recommendedName>
        <fullName evidence="1">CopG-like ribbon-helix-helix domain-containing protein</fullName>
    </recommendedName>
</protein>
<sequence length="59" mass="6560">MSKRVSVVLQDNVAADLEKLATDERRSQSQMGAILIEEALQARKALQKTETTSLVEDDE</sequence>
<dbReference type="AlphaFoldDB" id="A0A6B3N8N9"/>
<organism evidence="2">
    <name type="scientific">Symploca sp. SIO1C4</name>
    <dbReference type="NCBI Taxonomy" id="2607765"/>
    <lineage>
        <taxon>Bacteria</taxon>
        <taxon>Bacillati</taxon>
        <taxon>Cyanobacteriota</taxon>
        <taxon>Cyanophyceae</taxon>
        <taxon>Coleofasciculales</taxon>
        <taxon>Coleofasciculaceae</taxon>
        <taxon>Symploca</taxon>
    </lineage>
</organism>
<dbReference type="GO" id="GO:0006355">
    <property type="term" value="P:regulation of DNA-templated transcription"/>
    <property type="evidence" value="ECO:0007669"/>
    <property type="project" value="InterPro"/>
</dbReference>
<evidence type="ECO:0000313" key="2">
    <source>
        <dbReference type="EMBL" id="NER27225.1"/>
    </source>
</evidence>
<accession>A0A6B3N8N9</accession>
<gene>
    <name evidence="2" type="ORF">F6J89_06205</name>
</gene>
<dbReference type="Gene3D" id="1.10.1220.10">
    <property type="entry name" value="Met repressor-like"/>
    <property type="match status" value="1"/>
</dbReference>
<proteinExistence type="predicted"/>
<dbReference type="Pfam" id="PF07878">
    <property type="entry name" value="RHH_5"/>
    <property type="match status" value="1"/>
</dbReference>
<feature type="domain" description="CopG-like ribbon-helix-helix" evidence="1">
    <location>
        <begin position="2"/>
        <end position="44"/>
    </location>
</feature>
<name>A0A6B3N8N9_9CYAN</name>
<evidence type="ECO:0000259" key="1">
    <source>
        <dbReference type="Pfam" id="PF07878"/>
    </source>
</evidence>
<reference evidence="2" key="1">
    <citation type="submission" date="2019-11" db="EMBL/GenBank/DDBJ databases">
        <title>Genomic insights into an expanded diversity of filamentous marine cyanobacteria reveals the extraordinary biosynthetic potential of Moorea and Okeania.</title>
        <authorList>
            <person name="Ferreira Leao T."/>
            <person name="Wang M."/>
            <person name="Moss N."/>
            <person name="Da Silva R."/>
            <person name="Sanders J."/>
            <person name="Nurk S."/>
            <person name="Gurevich A."/>
            <person name="Humphrey G."/>
            <person name="Reher R."/>
            <person name="Zhu Q."/>
            <person name="Belda-Ferre P."/>
            <person name="Glukhov E."/>
            <person name="Rex R."/>
            <person name="Dorrestein P.C."/>
            <person name="Knight R."/>
            <person name="Pevzner P."/>
            <person name="Gerwick W.H."/>
            <person name="Gerwick L."/>
        </authorList>
    </citation>
    <scope>NUCLEOTIDE SEQUENCE</scope>
    <source>
        <strain evidence="2">SIO1C4</strain>
    </source>
</reference>
<dbReference type="InterPro" id="IPR013321">
    <property type="entry name" value="Arc_rbn_hlx_hlx"/>
</dbReference>
<dbReference type="InterPro" id="IPR012869">
    <property type="entry name" value="RHH_5"/>
</dbReference>